<dbReference type="Pfam" id="PF00326">
    <property type="entry name" value="Peptidase_S9"/>
    <property type="match status" value="1"/>
</dbReference>
<evidence type="ECO:0000313" key="5">
    <source>
        <dbReference type="Proteomes" id="UP000473531"/>
    </source>
</evidence>
<dbReference type="GO" id="GO:0006508">
    <property type="term" value="P:proteolysis"/>
    <property type="evidence" value="ECO:0007669"/>
    <property type="project" value="InterPro"/>
</dbReference>
<dbReference type="InterPro" id="IPR011042">
    <property type="entry name" value="6-blade_b-propeller_TolB-like"/>
</dbReference>
<dbReference type="InterPro" id="IPR029058">
    <property type="entry name" value="AB_hydrolase_fold"/>
</dbReference>
<evidence type="ECO:0000256" key="1">
    <source>
        <dbReference type="ARBA" id="ARBA00022801"/>
    </source>
</evidence>
<dbReference type="Gene3D" id="3.40.50.1820">
    <property type="entry name" value="alpha/beta hydrolase"/>
    <property type="match status" value="1"/>
</dbReference>
<dbReference type="AlphaFoldDB" id="A0A6L7GEF7"/>
<accession>A0A6L7GEF7</accession>
<dbReference type="OrthoDB" id="1094230at2"/>
<organism evidence="4 5">
    <name type="scientific">Allopontixanthobacter confluentis</name>
    <dbReference type="NCBI Taxonomy" id="1849021"/>
    <lineage>
        <taxon>Bacteria</taxon>
        <taxon>Pseudomonadati</taxon>
        <taxon>Pseudomonadota</taxon>
        <taxon>Alphaproteobacteria</taxon>
        <taxon>Sphingomonadales</taxon>
        <taxon>Erythrobacteraceae</taxon>
        <taxon>Allopontixanthobacter</taxon>
    </lineage>
</organism>
<keyword evidence="1" id="KW-0378">Hydrolase</keyword>
<reference evidence="4 5" key="1">
    <citation type="submission" date="2019-12" db="EMBL/GenBank/DDBJ databases">
        <title>Genomic-based taxomic classification of the family Erythrobacteraceae.</title>
        <authorList>
            <person name="Xu L."/>
        </authorList>
    </citation>
    <scope>NUCLEOTIDE SEQUENCE [LARGE SCALE GENOMIC DNA]</scope>
    <source>
        <strain evidence="4 5">KCTC 52259</strain>
    </source>
</reference>
<dbReference type="Gene3D" id="2.120.10.30">
    <property type="entry name" value="TolB, C-terminal domain"/>
    <property type="match status" value="1"/>
</dbReference>
<name>A0A6L7GEF7_9SPHN</name>
<dbReference type="RefSeq" id="WP_160599669.1">
    <property type="nucleotide sequence ID" value="NZ_WTYU01000001.1"/>
</dbReference>
<protein>
    <submittedName>
        <fullName evidence="4">Prolyl oligopeptidase family serine peptidase</fullName>
    </submittedName>
</protein>
<dbReference type="EMBL" id="WTYU01000001">
    <property type="protein sequence ID" value="MXP13468.1"/>
    <property type="molecule type" value="Genomic_DNA"/>
</dbReference>
<keyword evidence="5" id="KW-1185">Reference proteome</keyword>
<proteinExistence type="predicted"/>
<dbReference type="SUPFAM" id="SSF53474">
    <property type="entry name" value="alpha/beta-Hydrolases"/>
    <property type="match status" value="1"/>
</dbReference>
<dbReference type="InterPro" id="IPR001375">
    <property type="entry name" value="Peptidase_S9_cat"/>
</dbReference>
<dbReference type="Proteomes" id="UP000473531">
    <property type="component" value="Unassembled WGS sequence"/>
</dbReference>
<sequence length="652" mass="69632">MTNSNAAPLIPRENLFGNPTRAAGQISPDGKWLAWLAPRDGVLNIWMAPSADPSSAQPMTASTDRPIRQYFWAPDSRSLLYIQDKGGDENFLLYGVDVETGAERTLTPFDDTRVMLVGDSTRHKDRILVGLNNRDPRLHDVHLLDLNSGSLTLVLENDGYAGFMADDNLDLRMAIRPNAAGGMDYFDITGGTIAAEPAATTGLDDSLTTSPAGYSSDGNTLYWIDSRGRDTAALIAVDTQTGTSSILAENSQADIGGTLRNPVTGIVEAYSVNYLRTKWTALDPAIKASLDFLESNLEGDFSVTSRTDDDSKWTVGNDPLTAPAKSWLYDRTAGTLTELYTSRPDLVGAPLQPMHPLEITARDGLTLPSYLTLPPGSDSKGGGVPDAPVPLVLLVHGGPWARDAYGFNPTHQWLANRGYGVLSVNFRGSTGFGKNFISAADLQWGKTMHDDLVDAVNWAVASGIAPADKVAIMGGSYGGYATLAGLAFTPEIFACGVDIVGPSNLETLLKTIPPYWEPLIAQFHERMGNPNTPEGLAMLKERSPLYSADRISRPLLIGQGANDPRVNQAESDQIVSAMKDKGIPVTYVLFPDEGHGFAKPANNIAFNAIAENFLATCLGGRAEAIGETLGQSTASIVEGADYVQGLGAPAVN</sequence>
<gene>
    <name evidence="4" type="ORF">GRI44_01695</name>
</gene>
<dbReference type="SUPFAM" id="SSF82171">
    <property type="entry name" value="DPP6 N-terminal domain-like"/>
    <property type="match status" value="1"/>
</dbReference>
<dbReference type="PANTHER" id="PTHR42776:SF27">
    <property type="entry name" value="DIPEPTIDYL PEPTIDASE FAMILY MEMBER 6"/>
    <property type="match status" value="1"/>
</dbReference>
<evidence type="ECO:0000259" key="3">
    <source>
        <dbReference type="Pfam" id="PF00326"/>
    </source>
</evidence>
<comment type="caution">
    <text evidence="4">The sequence shown here is derived from an EMBL/GenBank/DDBJ whole genome shotgun (WGS) entry which is preliminary data.</text>
</comment>
<keyword evidence="2" id="KW-0720">Serine protease</keyword>
<keyword evidence="2" id="KW-0645">Protease</keyword>
<dbReference type="InterPro" id="IPR011659">
    <property type="entry name" value="WD40"/>
</dbReference>
<feature type="domain" description="Peptidase S9 prolyl oligopeptidase catalytic" evidence="3">
    <location>
        <begin position="407"/>
        <end position="620"/>
    </location>
</feature>
<dbReference type="Pfam" id="PF07676">
    <property type="entry name" value="PD40"/>
    <property type="match status" value="1"/>
</dbReference>
<evidence type="ECO:0000313" key="4">
    <source>
        <dbReference type="EMBL" id="MXP13468.1"/>
    </source>
</evidence>
<evidence type="ECO:0000256" key="2">
    <source>
        <dbReference type="ARBA" id="ARBA00022825"/>
    </source>
</evidence>
<dbReference type="PANTHER" id="PTHR42776">
    <property type="entry name" value="SERINE PEPTIDASE S9 FAMILY MEMBER"/>
    <property type="match status" value="1"/>
</dbReference>
<dbReference type="GO" id="GO:0004252">
    <property type="term" value="F:serine-type endopeptidase activity"/>
    <property type="evidence" value="ECO:0007669"/>
    <property type="project" value="TreeGrafter"/>
</dbReference>